<dbReference type="InterPro" id="IPR013813">
    <property type="entry name" value="Endoribo_LPSP/chorism_mut-like"/>
</dbReference>
<sequence>MSSIEEKIIKAGFSLPQPPAVAGLYSPAIRSGNLVFTSGQLPLENGKLIEPGGKGKVNDQGREDAFNAARTALLNALAAIKSVTGTLDCIERIVKLTLYVASDSGFSSQHLVANGASSLLLEIFEERGVHARSAVGVAELPLDASLEIELVVQCDFTSA</sequence>
<dbReference type="Proteomes" id="UP000004162">
    <property type="component" value="Unassembled WGS sequence"/>
</dbReference>
<dbReference type="SUPFAM" id="SSF55298">
    <property type="entry name" value="YjgF-like"/>
    <property type="match status" value="1"/>
</dbReference>
<dbReference type="Pfam" id="PF14588">
    <property type="entry name" value="YjgF_endoribonc"/>
    <property type="match status" value="1"/>
</dbReference>
<dbReference type="Gene3D" id="3.30.1330.40">
    <property type="entry name" value="RutC-like"/>
    <property type="match status" value="1"/>
</dbReference>
<reference evidence="2 3" key="1">
    <citation type="submission" date="2006-07" db="EMBL/GenBank/DDBJ databases">
        <title>Annotation of the draft genome assembly of Chlorobium ferroxidans DSM 13031.</title>
        <authorList>
            <consortium name="US DOE Joint Genome Institute (JGI-ORNL)"/>
            <person name="Larimer F."/>
            <person name="Land M."/>
            <person name="Hauser L."/>
        </authorList>
    </citation>
    <scope>NUCLEOTIDE SEQUENCE [LARGE SCALE GENOMIC DNA]</scope>
    <source>
        <strain evidence="2 3">DSM 13031</strain>
    </source>
</reference>
<dbReference type="AlphaFoldDB" id="Q0YT10"/>
<reference evidence="2 3" key="2">
    <citation type="submission" date="2006-07" db="EMBL/GenBank/DDBJ databases">
        <title>Sequencing of the draft genome and assembly of Chlorobium ferroxidans DSM 13031.</title>
        <authorList>
            <consortium name="US DOE Joint Genome Institute (JGI-PGF)"/>
            <person name="Copeland A."/>
            <person name="Lucas S."/>
            <person name="Lapidus A."/>
            <person name="Barry K."/>
            <person name="Glavina del Rio T."/>
            <person name="Dalin E."/>
            <person name="Tice H."/>
            <person name="Bruce D."/>
            <person name="Pitluck S."/>
            <person name="Richardson P."/>
        </authorList>
    </citation>
    <scope>NUCLEOTIDE SEQUENCE [LARGE SCALE GENOMIC DNA]</scope>
    <source>
        <strain evidence="2 3">DSM 13031</strain>
    </source>
</reference>
<proteinExistence type="predicted"/>
<dbReference type="PANTHER" id="PTHR43760">
    <property type="entry name" value="ENDORIBONUCLEASE-RELATED"/>
    <property type="match status" value="1"/>
</dbReference>
<dbReference type="PANTHER" id="PTHR43760:SF1">
    <property type="entry name" value="ENDORIBONUCLEASE L-PSP_CHORISMATE MUTASE-LIKE DOMAIN-CONTAINING PROTEIN"/>
    <property type="match status" value="1"/>
</dbReference>
<gene>
    <name evidence="2" type="ORF">CferDRAFT_1381</name>
</gene>
<dbReference type="CDD" id="cd02199">
    <property type="entry name" value="YjgF_YER057c_UK114_like_1"/>
    <property type="match status" value="1"/>
</dbReference>
<name>Q0YT10_9CHLB</name>
<organism evidence="2 3">
    <name type="scientific">Chlorobium ferrooxidans DSM 13031</name>
    <dbReference type="NCBI Taxonomy" id="377431"/>
    <lineage>
        <taxon>Bacteria</taxon>
        <taxon>Pseudomonadati</taxon>
        <taxon>Chlorobiota</taxon>
        <taxon>Chlorobiia</taxon>
        <taxon>Chlorobiales</taxon>
        <taxon>Chlorobiaceae</taxon>
        <taxon>Chlorobium/Pelodictyon group</taxon>
        <taxon>Chlorobium</taxon>
    </lineage>
</organism>
<protein>
    <submittedName>
        <fullName evidence="2">Endoribonuclease L-PSP</fullName>
    </submittedName>
</protein>
<evidence type="ECO:0000259" key="1">
    <source>
        <dbReference type="Pfam" id="PF14588"/>
    </source>
</evidence>
<keyword evidence="3" id="KW-1185">Reference proteome</keyword>
<dbReference type="EMBL" id="AASE01000004">
    <property type="protein sequence ID" value="EAT59454.1"/>
    <property type="molecule type" value="Genomic_DNA"/>
</dbReference>
<dbReference type="InterPro" id="IPR035959">
    <property type="entry name" value="RutC-like_sf"/>
</dbReference>
<accession>Q0YT10</accession>
<comment type="caution">
    <text evidence="2">The sequence shown here is derived from an EMBL/GenBank/DDBJ whole genome shotgun (WGS) entry which is preliminary data.</text>
</comment>
<dbReference type="OrthoDB" id="9806350at2"/>
<evidence type="ECO:0000313" key="3">
    <source>
        <dbReference type="Proteomes" id="UP000004162"/>
    </source>
</evidence>
<dbReference type="RefSeq" id="WP_006365881.1">
    <property type="nucleotide sequence ID" value="NZ_AASE01000004.1"/>
</dbReference>
<evidence type="ECO:0000313" key="2">
    <source>
        <dbReference type="EMBL" id="EAT59454.1"/>
    </source>
</evidence>
<feature type="domain" description="Endoribonuclease L-PSP/chorismate mutase-like" evidence="1">
    <location>
        <begin position="5"/>
        <end position="144"/>
    </location>
</feature>